<dbReference type="AlphaFoldDB" id="A0A026W9A3"/>
<evidence type="ECO:0000313" key="2">
    <source>
        <dbReference type="Proteomes" id="UP000053097"/>
    </source>
</evidence>
<proteinExistence type="predicted"/>
<dbReference type="EMBL" id="KK107323">
    <property type="protein sequence ID" value="EZA52573.1"/>
    <property type="molecule type" value="Genomic_DNA"/>
</dbReference>
<sequence>MNEAMAIPWETRRGFEVIGTHVTPELSSIQRSYHGTGVPREWHELLWNIRLRG</sequence>
<evidence type="ECO:0000313" key="1">
    <source>
        <dbReference type="EMBL" id="EZA52573.1"/>
    </source>
</evidence>
<name>A0A026W9A3_OOCBI</name>
<gene>
    <name evidence="1" type="ORF">X777_08056</name>
</gene>
<organism evidence="1 2">
    <name type="scientific">Ooceraea biroi</name>
    <name type="common">Clonal raider ant</name>
    <name type="synonym">Cerapachys biroi</name>
    <dbReference type="NCBI Taxonomy" id="2015173"/>
    <lineage>
        <taxon>Eukaryota</taxon>
        <taxon>Metazoa</taxon>
        <taxon>Ecdysozoa</taxon>
        <taxon>Arthropoda</taxon>
        <taxon>Hexapoda</taxon>
        <taxon>Insecta</taxon>
        <taxon>Pterygota</taxon>
        <taxon>Neoptera</taxon>
        <taxon>Endopterygota</taxon>
        <taxon>Hymenoptera</taxon>
        <taxon>Apocrita</taxon>
        <taxon>Aculeata</taxon>
        <taxon>Formicoidea</taxon>
        <taxon>Formicidae</taxon>
        <taxon>Dorylinae</taxon>
        <taxon>Ooceraea</taxon>
    </lineage>
</organism>
<protein>
    <submittedName>
        <fullName evidence="1">Uncharacterized protein</fullName>
    </submittedName>
</protein>
<accession>A0A026W9A3</accession>
<reference evidence="1 2" key="1">
    <citation type="journal article" date="2014" name="Curr. Biol.">
        <title>The genome of the clonal raider ant Cerapachys biroi.</title>
        <authorList>
            <person name="Oxley P.R."/>
            <person name="Ji L."/>
            <person name="Fetter-Pruneda I."/>
            <person name="McKenzie S.K."/>
            <person name="Li C."/>
            <person name="Hu H."/>
            <person name="Zhang G."/>
            <person name="Kronauer D.J."/>
        </authorList>
    </citation>
    <scope>NUCLEOTIDE SEQUENCE [LARGE SCALE GENOMIC DNA]</scope>
</reference>
<keyword evidence="2" id="KW-1185">Reference proteome</keyword>
<dbReference type="Proteomes" id="UP000053097">
    <property type="component" value="Unassembled WGS sequence"/>
</dbReference>